<dbReference type="InterPro" id="IPR016181">
    <property type="entry name" value="Acyl_CoA_acyltransferase"/>
</dbReference>
<dbReference type="SUPFAM" id="SSF55729">
    <property type="entry name" value="Acyl-CoA N-acyltransferases (Nat)"/>
    <property type="match status" value="1"/>
</dbReference>
<dbReference type="CDD" id="cd04301">
    <property type="entry name" value="NAT_SF"/>
    <property type="match status" value="1"/>
</dbReference>
<evidence type="ECO:0000313" key="4">
    <source>
        <dbReference type="EMBL" id="SNS19068.1"/>
    </source>
</evidence>
<dbReference type="PROSITE" id="PS51186">
    <property type="entry name" value="GNAT"/>
    <property type="match status" value="1"/>
</dbReference>
<dbReference type="GO" id="GO:0016747">
    <property type="term" value="F:acyltransferase activity, transferring groups other than amino-acyl groups"/>
    <property type="evidence" value="ECO:0007669"/>
    <property type="project" value="InterPro"/>
</dbReference>
<sequence>MIRIEQTADLATCHALRRAVFIDEQGIPEAEEWDDLDATSAHLLAYVDDTPLGTARLRQVGEEGRIGRVCVLAPARGTGLGAALVRFGVDWYRQQPGVTSVVLGAQCHALPFYEKLGFATFGPVYDDAGIPHQDMRAPV</sequence>
<keyword evidence="1" id="KW-0808">Transferase</keyword>
<dbReference type="EMBL" id="FZON01000006">
    <property type="protein sequence ID" value="SNS19068.1"/>
    <property type="molecule type" value="Genomic_DNA"/>
</dbReference>
<organism evidence="4 5">
    <name type="scientific">Antarctobacter heliothermus</name>
    <dbReference type="NCBI Taxonomy" id="74033"/>
    <lineage>
        <taxon>Bacteria</taxon>
        <taxon>Pseudomonadati</taxon>
        <taxon>Pseudomonadota</taxon>
        <taxon>Alphaproteobacteria</taxon>
        <taxon>Rhodobacterales</taxon>
        <taxon>Roseobacteraceae</taxon>
        <taxon>Antarctobacter</taxon>
    </lineage>
</organism>
<evidence type="ECO:0000256" key="2">
    <source>
        <dbReference type="ARBA" id="ARBA00023315"/>
    </source>
</evidence>
<accession>A0A239CHD4</accession>
<dbReference type="InterPro" id="IPR050832">
    <property type="entry name" value="Bact_Acetyltransf"/>
</dbReference>
<keyword evidence="2" id="KW-0012">Acyltransferase</keyword>
<dbReference type="Proteomes" id="UP000198440">
    <property type="component" value="Unassembled WGS sequence"/>
</dbReference>
<reference evidence="4 5" key="1">
    <citation type="submission" date="2017-06" db="EMBL/GenBank/DDBJ databases">
        <authorList>
            <person name="Kim H.J."/>
            <person name="Triplett B.A."/>
        </authorList>
    </citation>
    <scope>NUCLEOTIDE SEQUENCE [LARGE SCALE GENOMIC DNA]</scope>
    <source>
        <strain evidence="4 5">DSM 11445</strain>
    </source>
</reference>
<gene>
    <name evidence="4" type="ORF">SAMN04488078_1006129</name>
</gene>
<evidence type="ECO:0000256" key="1">
    <source>
        <dbReference type="ARBA" id="ARBA00022679"/>
    </source>
</evidence>
<evidence type="ECO:0000259" key="3">
    <source>
        <dbReference type="PROSITE" id="PS51186"/>
    </source>
</evidence>
<protein>
    <submittedName>
        <fullName evidence="4">ElaA protein</fullName>
    </submittedName>
</protein>
<evidence type="ECO:0000313" key="5">
    <source>
        <dbReference type="Proteomes" id="UP000198440"/>
    </source>
</evidence>
<feature type="domain" description="N-acetyltransferase" evidence="3">
    <location>
        <begin position="1"/>
        <end position="139"/>
    </location>
</feature>
<dbReference type="AlphaFoldDB" id="A0A239CHD4"/>
<name>A0A239CHD4_9RHOB</name>
<dbReference type="Gene3D" id="3.40.630.30">
    <property type="match status" value="1"/>
</dbReference>
<proteinExistence type="predicted"/>
<dbReference type="PANTHER" id="PTHR43877">
    <property type="entry name" value="AMINOALKYLPHOSPHONATE N-ACETYLTRANSFERASE-RELATED-RELATED"/>
    <property type="match status" value="1"/>
</dbReference>
<dbReference type="Pfam" id="PF13673">
    <property type="entry name" value="Acetyltransf_10"/>
    <property type="match status" value="1"/>
</dbReference>
<dbReference type="InterPro" id="IPR000182">
    <property type="entry name" value="GNAT_dom"/>
</dbReference>